<dbReference type="AlphaFoldDB" id="G0J3I0"/>
<gene>
    <name evidence="1" type="ordered locus">Cycma_0846</name>
</gene>
<dbReference type="HOGENOM" id="CLU_2805296_0_0_10"/>
<dbReference type="KEGG" id="cmr:Cycma_0846"/>
<sequence>MAVIVRGLCYFRWDLESSFISKGYVLSGGGFHSKDTCGYLFFGRILMMIRWYLVRAGEPLSVTAKIK</sequence>
<evidence type="ECO:0000313" key="2">
    <source>
        <dbReference type="Proteomes" id="UP000001635"/>
    </source>
</evidence>
<name>G0J3I0_CYCMS</name>
<keyword evidence="2" id="KW-1185">Reference proteome</keyword>
<proteinExistence type="predicted"/>
<evidence type="ECO:0000313" key="1">
    <source>
        <dbReference type="EMBL" id="AEL24619.1"/>
    </source>
</evidence>
<reference evidence="2" key="1">
    <citation type="submission" date="2011-07" db="EMBL/GenBank/DDBJ databases">
        <title>The complete genome of Cyclobacterium marinum DSM 745.</title>
        <authorList>
            <person name="Lucas S."/>
            <person name="Han J."/>
            <person name="Lapidus A."/>
            <person name="Bruce D."/>
            <person name="Goodwin L."/>
            <person name="Pitluck S."/>
            <person name="Peters L."/>
            <person name="Kyrpides N."/>
            <person name="Mavromatis K."/>
            <person name="Ivanova N."/>
            <person name="Ovchinnikova G."/>
            <person name="Chertkov O."/>
            <person name="Detter J.C."/>
            <person name="Tapia R."/>
            <person name="Han C."/>
            <person name="Land M."/>
            <person name="Hauser L."/>
            <person name="Markowitz V."/>
            <person name="Cheng J.-F."/>
            <person name="Hugenholtz P."/>
            <person name="Woyke T."/>
            <person name="Wu D."/>
            <person name="Tindall B."/>
            <person name="Schuetze A."/>
            <person name="Brambilla E."/>
            <person name="Klenk H.-P."/>
            <person name="Eisen J.A."/>
        </authorList>
    </citation>
    <scope>NUCLEOTIDE SEQUENCE [LARGE SCALE GENOMIC DNA]</scope>
    <source>
        <strain evidence="2">ATCC 25205 / DSM 745 / LMG 13164 / NCIMB 1802</strain>
    </source>
</reference>
<dbReference type="Proteomes" id="UP000001635">
    <property type="component" value="Chromosome"/>
</dbReference>
<accession>G0J3I0</accession>
<protein>
    <submittedName>
        <fullName evidence="1">Uncharacterized protein</fullName>
    </submittedName>
</protein>
<organism evidence="1 2">
    <name type="scientific">Cyclobacterium marinum (strain ATCC 25205 / DSM 745 / LMG 13164 / NCIMB 1802)</name>
    <name type="common">Flectobacillus marinus</name>
    <dbReference type="NCBI Taxonomy" id="880070"/>
    <lineage>
        <taxon>Bacteria</taxon>
        <taxon>Pseudomonadati</taxon>
        <taxon>Bacteroidota</taxon>
        <taxon>Cytophagia</taxon>
        <taxon>Cytophagales</taxon>
        <taxon>Cyclobacteriaceae</taxon>
        <taxon>Cyclobacterium</taxon>
    </lineage>
</organism>
<dbReference type="EMBL" id="CP002955">
    <property type="protein sequence ID" value="AEL24619.1"/>
    <property type="molecule type" value="Genomic_DNA"/>
</dbReference>